<dbReference type="CDD" id="cd02883">
    <property type="entry name" value="NUDIX_Hydrolase"/>
    <property type="match status" value="1"/>
</dbReference>
<dbReference type="InterPro" id="IPR000086">
    <property type="entry name" value="NUDIX_hydrolase_dom"/>
</dbReference>
<dbReference type="GeneID" id="85306910"/>
<keyword evidence="1 3" id="KW-0378">Hydrolase</keyword>
<gene>
    <name evidence="3" type="ORF">QBC33DRAFT_338106</name>
</gene>
<dbReference type="PANTHER" id="PTHR43736">
    <property type="entry name" value="ADP-RIBOSE PYROPHOSPHATASE"/>
    <property type="match status" value="1"/>
</dbReference>
<evidence type="ECO:0000313" key="3">
    <source>
        <dbReference type="EMBL" id="KAK1769011.1"/>
    </source>
</evidence>
<evidence type="ECO:0000256" key="1">
    <source>
        <dbReference type="ARBA" id="ARBA00022801"/>
    </source>
</evidence>
<dbReference type="SUPFAM" id="SSF55811">
    <property type="entry name" value="Nudix"/>
    <property type="match status" value="1"/>
</dbReference>
<dbReference type="PROSITE" id="PS51462">
    <property type="entry name" value="NUDIX"/>
    <property type="match status" value="1"/>
</dbReference>
<comment type="caution">
    <text evidence="3">The sequence shown here is derived from an EMBL/GenBank/DDBJ whole genome shotgun (WGS) entry which is preliminary data.</text>
</comment>
<name>A0AAJ0C7A7_9PEZI</name>
<dbReference type="InterPro" id="IPR015797">
    <property type="entry name" value="NUDIX_hydrolase-like_dom_sf"/>
</dbReference>
<accession>A0AAJ0C7A7</accession>
<feature type="domain" description="Nudix hydrolase" evidence="2">
    <location>
        <begin position="41"/>
        <end position="195"/>
    </location>
</feature>
<dbReference type="Pfam" id="PF00293">
    <property type="entry name" value="NUDIX"/>
    <property type="match status" value="1"/>
</dbReference>
<dbReference type="EMBL" id="MU839003">
    <property type="protein sequence ID" value="KAK1769011.1"/>
    <property type="molecule type" value="Genomic_DNA"/>
</dbReference>
<keyword evidence="4" id="KW-1185">Reference proteome</keyword>
<dbReference type="Gene3D" id="3.90.79.10">
    <property type="entry name" value="Nucleoside Triphosphate Pyrophosphohydrolase"/>
    <property type="match status" value="1"/>
</dbReference>
<protein>
    <submittedName>
        <fullName evidence="3">NUDIX hydrolase domain-like protein</fullName>
    </submittedName>
</protein>
<reference evidence="3" key="1">
    <citation type="submission" date="2023-06" db="EMBL/GenBank/DDBJ databases">
        <title>Genome-scale phylogeny and comparative genomics of the fungal order Sordariales.</title>
        <authorList>
            <consortium name="Lawrence Berkeley National Laboratory"/>
            <person name="Hensen N."/>
            <person name="Bonometti L."/>
            <person name="Westerberg I."/>
            <person name="Brannstrom I.O."/>
            <person name="Guillou S."/>
            <person name="Cros-Aarteil S."/>
            <person name="Calhoun S."/>
            <person name="Haridas S."/>
            <person name="Kuo A."/>
            <person name="Mondo S."/>
            <person name="Pangilinan J."/>
            <person name="Riley R."/>
            <person name="Labutti K."/>
            <person name="Andreopoulos B."/>
            <person name="Lipzen A."/>
            <person name="Chen C."/>
            <person name="Yanf M."/>
            <person name="Daum C."/>
            <person name="Ng V."/>
            <person name="Clum A."/>
            <person name="Steindorff A."/>
            <person name="Ohm R."/>
            <person name="Martin F."/>
            <person name="Silar P."/>
            <person name="Natvig D."/>
            <person name="Lalanne C."/>
            <person name="Gautier V."/>
            <person name="Ament-Velasquez S.L."/>
            <person name="Kruys A."/>
            <person name="Hutchinson M.I."/>
            <person name="Powell A.J."/>
            <person name="Barry K."/>
            <person name="Miller A.N."/>
            <person name="Grigoriev I.V."/>
            <person name="Debuchy R."/>
            <person name="Gladieux P."/>
            <person name="Thoren M.H."/>
            <person name="Johannesson H."/>
        </authorList>
    </citation>
    <scope>NUCLEOTIDE SEQUENCE</scope>
    <source>
        <strain evidence="3">8032-3</strain>
    </source>
</reference>
<evidence type="ECO:0000259" key="2">
    <source>
        <dbReference type="PROSITE" id="PS51462"/>
    </source>
</evidence>
<dbReference type="AlphaFoldDB" id="A0AAJ0C7A7"/>
<organism evidence="3 4">
    <name type="scientific">Phialemonium atrogriseum</name>
    <dbReference type="NCBI Taxonomy" id="1093897"/>
    <lineage>
        <taxon>Eukaryota</taxon>
        <taxon>Fungi</taxon>
        <taxon>Dikarya</taxon>
        <taxon>Ascomycota</taxon>
        <taxon>Pezizomycotina</taxon>
        <taxon>Sordariomycetes</taxon>
        <taxon>Sordariomycetidae</taxon>
        <taxon>Cephalothecales</taxon>
        <taxon>Cephalothecaceae</taxon>
        <taxon>Phialemonium</taxon>
    </lineage>
</organism>
<dbReference type="Proteomes" id="UP001244011">
    <property type="component" value="Unassembled WGS sequence"/>
</dbReference>
<sequence length="216" mass="23738">MTTKEDSPGPPPPPTLVFTSDVSVSSYAVSVETYLSAHPEFDALAVGAIVFSTTPPANPEARDHVLLIQRAAHDSMPSRWEVPGGGCDLDDESILHGLGRELWEESGLVLTAVITQVGDGRVFFTRRGQRVCKYTFEAEVQAQDGVVPGVTLDPKEHQAYLWATEDECRARRKGDVELKFTTKDEEAAIMEAFRLRRVRRDAVAKAEGGQVQEQQA</sequence>
<dbReference type="GO" id="GO:0016787">
    <property type="term" value="F:hydrolase activity"/>
    <property type="evidence" value="ECO:0007669"/>
    <property type="project" value="UniProtKB-KW"/>
</dbReference>
<proteinExistence type="predicted"/>
<dbReference type="RefSeq" id="XP_060285224.1">
    <property type="nucleotide sequence ID" value="XM_060423723.1"/>
</dbReference>
<dbReference type="InterPro" id="IPR020084">
    <property type="entry name" value="NUDIX_hydrolase_CS"/>
</dbReference>
<evidence type="ECO:0000313" key="4">
    <source>
        <dbReference type="Proteomes" id="UP001244011"/>
    </source>
</evidence>
<dbReference type="PANTHER" id="PTHR43736:SF1">
    <property type="entry name" value="DIHYDRONEOPTERIN TRIPHOSPHATE DIPHOSPHATASE"/>
    <property type="match status" value="1"/>
</dbReference>
<dbReference type="PROSITE" id="PS00893">
    <property type="entry name" value="NUDIX_BOX"/>
    <property type="match status" value="1"/>
</dbReference>